<dbReference type="InterPro" id="IPR059180">
    <property type="entry name" value="3D_YorM"/>
</dbReference>
<feature type="transmembrane region" description="Helical" evidence="2">
    <location>
        <begin position="72"/>
        <end position="95"/>
    </location>
</feature>
<keyword evidence="2" id="KW-1133">Transmembrane helix</keyword>
<dbReference type="InterPro" id="IPR010611">
    <property type="entry name" value="3D_dom"/>
</dbReference>
<dbReference type="InterPro" id="IPR051933">
    <property type="entry name" value="Resuscitation_pf_RpfB"/>
</dbReference>
<sequence length="238" mass="25958">MSQRSEKLHRRMSAIEQRVSELGTAQEKNDARIDRMLVALQVRSATDDAKARRKLADRARTAERAAGMWRGVAYAALIISIIILIIAILAVRAAGVETEVRNEPSPVEEVAQLLPEPQEDYENEKIEAALLAKAHVIENCKVSHYDCCEACCGKSDGITETGVRATPGVTVAVDPDVIPMGSDVLVDYGDGEIHYYRADDVGGAIKGNHIDLCVGSHEEALTMGVRTATVYWVAQEDE</sequence>
<keyword evidence="2" id="KW-0812">Transmembrane</keyword>
<evidence type="ECO:0000256" key="1">
    <source>
        <dbReference type="ARBA" id="ARBA00022729"/>
    </source>
</evidence>
<reference evidence="4" key="1">
    <citation type="journal article" date="2021" name="Proc. Natl. Acad. Sci. U.S.A.">
        <title>A Catalog of Tens of Thousands of Viruses from Human Metagenomes Reveals Hidden Associations with Chronic Diseases.</title>
        <authorList>
            <person name="Tisza M.J."/>
            <person name="Buck C.B."/>
        </authorList>
    </citation>
    <scope>NUCLEOTIDE SEQUENCE</scope>
    <source>
        <strain evidence="4">CtP6113</strain>
    </source>
</reference>
<dbReference type="PANTHER" id="PTHR39160:SF4">
    <property type="entry name" value="RESUSCITATION-PROMOTING FACTOR RPFB"/>
    <property type="match status" value="1"/>
</dbReference>
<name>A0A8S5MTP4_9CAUD</name>
<dbReference type="EMBL" id="BK014986">
    <property type="protein sequence ID" value="DAD85689.1"/>
    <property type="molecule type" value="Genomic_DNA"/>
</dbReference>
<proteinExistence type="predicted"/>
<dbReference type="Gene3D" id="2.40.40.10">
    <property type="entry name" value="RlpA-like domain"/>
    <property type="match status" value="1"/>
</dbReference>
<evidence type="ECO:0000313" key="4">
    <source>
        <dbReference type="EMBL" id="DAD85689.1"/>
    </source>
</evidence>
<dbReference type="CDD" id="cd14667">
    <property type="entry name" value="3D_containing_proteins"/>
    <property type="match status" value="1"/>
</dbReference>
<dbReference type="InterPro" id="IPR036908">
    <property type="entry name" value="RlpA-like_sf"/>
</dbReference>
<dbReference type="Pfam" id="PF06725">
    <property type="entry name" value="3D"/>
    <property type="match status" value="1"/>
</dbReference>
<feature type="domain" description="3D" evidence="3">
    <location>
        <begin position="170"/>
        <end position="232"/>
    </location>
</feature>
<keyword evidence="2" id="KW-0472">Membrane</keyword>
<dbReference type="GO" id="GO:0004553">
    <property type="term" value="F:hydrolase activity, hydrolyzing O-glycosyl compounds"/>
    <property type="evidence" value="ECO:0007669"/>
    <property type="project" value="InterPro"/>
</dbReference>
<evidence type="ECO:0000259" key="3">
    <source>
        <dbReference type="Pfam" id="PF06725"/>
    </source>
</evidence>
<protein>
    <submittedName>
        <fullName evidence="4">Lytic transglycosylase</fullName>
    </submittedName>
</protein>
<dbReference type="SUPFAM" id="SSF50685">
    <property type="entry name" value="Barwin-like endoglucanases"/>
    <property type="match status" value="1"/>
</dbReference>
<dbReference type="GO" id="GO:0009254">
    <property type="term" value="P:peptidoglycan turnover"/>
    <property type="evidence" value="ECO:0007669"/>
    <property type="project" value="InterPro"/>
</dbReference>
<dbReference type="PANTHER" id="PTHR39160">
    <property type="entry name" value="CELL WALL-BINDING PROTEIN YOCH"/>
    <property type="match status" value="1"/>
</dbReference>
<dbReference type="GO" id="GO:0019867">
    <property type="term" value="C:outer membrane"/>
    <property type="evidence" value="ECO:0007669"/>
    <property type="project" value="InterPro"/>
</dbReference>
<evidence type="ECO:0000256" key="2">
    <source>
        <dbReference type="SAM" id="Phobius"/>
    </source>
</evidence>
<keyword evidence="1" id="KW-0732">Signal</keyword>
<accession>A0A8S5MTP4</accession>
<organism evidence="4">
    <name type="scientific">Siphoviridae sp. ctP6113</name>
    <dbReference type="NCBI Taxonomy" id="2826318"/>
    <lineage>
        <taxon>Viruses</taxon>
        <taxon>Duplodnaviria</taxon>
        <taxon>Heunggongvirae</taxon>
        <taxon>Uroviricota</taxon>
        <taxon>Caudoviricetes</taxon>
    </lineage>
</organism>